<comment type="caution">
    <text evidence="15">The sequence shown here is derived from an EMBL/GenBank/DDBJ whole genome shotgun (WGS) entry which is preliminary data.</text>
</comment>
<dbReference type="GO" id="GO:0005615">
    <property type="term" value="C:extracellular space"/>
    <property type="evidence" value="ECO:0007669"/>
    <property type="project" value="TreeGrafter"/>
</dbReference>
<organism evidence="15 16">
    <name type="scientific">Diploscapter pachys</name>
    <dbReference type="NCBI Taxonomy" id="2018661"/>
    <lineage>
        <taxon>Eukaryota</taxon>
        <taxon>Metazoa</taxon>
        <taxon>Ecdysozoa</taxon>
        <taxon>Nematoda</taxon>
        <taxon>Chromadorea</taxon>
        <taxon>Rhabditida</taxon>
        <taxon>Rhabditina</taxon>
        <taxon>Rhabditomorpha</taxon>
        <taxon>Rhabditoidea</taxon>
        <taxon>Rhabditidae</taxon>
        <taxon>Diploscapter</taxon>
    </lineage>
</organism>
<proteinExistence type="predicted"/>
<evidence type="ECO:0000313" key="16">
    <source>
        <dbReference type="Proteomes" id="UP000218231"/>
    </source>
</evidence>
<keyword evidence="6 13" id="KW-0732">Signal</keyword>
<evidence type="ECO:0000256" key="12">
    <source>
        <dbReference type="SAM" id="MobiDB-lite"/>
    </source>
</evidence>
<evidence type="ECO:0000256" key="8">
    <source>
        <dbReference type="ARBA" id="ARBA00023004"/>
    </source>
</evidence>
<dbReference type="PANTHER" id="PTHR11475">
    <property type="entry name" value="OXIDASE/PEROXIDASE"/>
    <property type="match status" value="1"/>
</dbReference>
<name>A0A2A2KUM3_9BILA</name>
<dbReference type="Proteomes" id="UP000218231">
    <property type="component" value="Unassembled WGS sequence"/>
</dbReference>
<dbReference type="Pfam" id="PF03098">
    <property type="entry name" value="An_peroxidase"/>
    <property type="match status" value="1"/>
</dbReference>
<protein>
    <recommendedName>
        <fullName evidence="2">peroxidase</fullName>
        <ecNumber evidence="2">1.11.1.7</ecNumber>
    </recommendedName>
</protein>
<evidence type="ECO:0000313" key="15">
    <source>
        <dbReference type="EMBL" id="PAV77557.1"/>
    </source>
</evidence>
<reference evidence="15 16" key="1">
    <citation type="journal article" date="2017" name="Curr. Biol.">
        <title>Genome architecture and evolution of a unichromosomal asexual nematode.</title>
        <authorList>
            <person name="Fradin H."/>
            <person name="Zegar C."/>
            <person name="Gutwein M."/>
            <person name="Lucas J."/>
            <person name="Kovtun M."/>
            <person name="Corcoran D."/>
            <person name="Baugh L.R."/>
            <person name="Kiontke K."/>
            <person name="Gunsalus K."/>
            <person name="Fitch D.H."/>
            <person name="Piano F."/>
        </authorList>
    </citation>
    <scope>NUCLEOTIDE SEQUENCE [LARGE SCALE GENOMIC DNA]</scope>
    <source>
        <strain evidence="15">PF1309</strain>
    </source>
</reference>
<accession>A0A2A2KUM3</accession>
<keyword evidence="16" id="KW-1185">Reference proteome</keyword>
<evidence type="ECO:0000256" key="6">
    <source>
        <dbReference type="ARBA" id="ARBA00022729"/>
    </source>
</evidence>
<evidence type="ECO:0000256" key="5">
    <source>
        <dbReference type="ARBA" id="ARBA00022723"/>
    </source>
</evidence>
<dbReference type="InterPro" id="IPR037120">
    <property type="entry name" value="Haem_peroxidase_sf_animal"/>
</dbReference>
<dbReference type="Pfam" id="PF01549">
    <property type="entry name" value="ShK"/>
    <property type="match status" value="1"/>
</dbReference>
<dbReference type="AlphaFoldDB" id="A0A2A2KUM3"/>
<feature type="region of interest" description="Disordered" evidence="12">
    <location>
        <begin position="81"/>
        <end position="168"/>
    </location>
</feature>
<dbReference type="InterPro" id="IPR010255">
    <property type="entry name" value="Haem_peroxidase_sf"/>
</dbReference>
<evidence type="ECO:0000256" key="1">
    <source>
        <dbReference type="ARBA" id="ARBA00000189"/>
    </source>
</evidence>
<dbReference type="CDD" id="cd09823">
    <property type="entry name" value="peroxinectin_like"/>
    <property type="match status" value="1"/>
</dbReference>
<dbReference type="GO" id="GO:0046872">
    <property type="term" value="F:metal ion binding"/>
    <property type="evidence" value="ECO:0007669"/>
    <property type="project" value="UniProtKB-KW"/>
</dbReference>
<comment type="catalytic activity">
    <reaction evidence="1">
        <text>2 a phenolic donor + H2O2 = 2 a phenolic radical donor + 2 H2O</text>
        <dbReference type="Rhea" id="RHEA:56136"/>
        <dbReference type="ChEBI" id="CHEBI:15377"/>
        <dbReference type="ChEBI" id="CHEBI:16240"/>
        <dbReference type="ChEBI" id="CHEBI:139520"/>
        <dbReference type="ChEBI" id="CHEBI:139521"/>
        <dbReference type="EC" id="1.11.1.7"/>
    </reaction>
</comment>
<dbReference type="EMBL" id="LIAE01007688">
    <property type="protein sequence ID" value="PAV77557.1"/>
    <property type="molecule type" value="Genomic_DNA"/>
</dbReference>
<dbReference type="OrthoDB" id="823504at2759"/>
<dbReference type="PROSITE" id="PS51670">
    <property type="entry name" value="SHKT"/>
    <property type="match status" value="1"/>
</dbReference>
<evidence type="ECO:0000259" key="14">
    <source>
        <dbReference type="PROSITE" id="PS51670"/>
    </source>
</evidence>
<keyword evidence="4 10" id="KW-0349">Heme</keyword>
<keyword evidence="5 10" id="KW-0479">Metal-binding</keyword>
<dbReference type="EC" id="1.11.1.7" evidence="2"/>
<evidence type="ECO:0000256" key="3">
    <source>
        <dbReference type="ARBA" id="ARBA00022559"/>
    </source>
</evidence>
<evidence type="ECO:0000256" key="9">
    <source>
        <dbReference type="ARBA" id="ARBA00023157"/>
    </source>
</evidence>
<evidence type="ECO:0000256" key="7">
    <source>
        <dbReference type="ARBA" id="ARBA00023002"/>
    </source>
</evidence>
<dbReference type="PRINTS" id="PR00457">
    <property type="entry name" value="ANPEROXIDASE"/>
</dbReference>
<keyword evidence="3" id="KW-0575">Peroxidase</keyword>
<keyword evidence="7" id="KW-0560">Oxidoreductase</keyword>
<feature type="compositionally biased region" description="Low complexity" evidence="12">
    <location>
        <begin position="152"/>
        <end position="168"/>
    </location>
</feature>
<keyword evidence="9 11" id="KW-1015">Disulfide bond</keyword>
<dbReference type="SMART" id="SM00254">
    <property type="entry name" value="ShKT"/>
    <property type="match status" value="1"/>
</dbReference>
<dbReference type="FunFam" id="1.10.640.10:FF:000007">
    <property type="entry name" value="Peroxidase mlt-7"/>
    <property type="match status" value="1"/>
</dbReference>
<dbReference type="PROSITE" id="PS50292">
    <property type="entry name" value="PEROXIDASE_3"/>
    <property type="match status" value="1"/>
</dbReference>
<dbReference type="GO" id="GO:0006979">
    <property type="term" value="P:response to oxidative stress"/>
    <property type="evidence" value="ECO:0007669"/>
    <property type="project" value="InterPro"/>
</dbReference>
<gene>
    <name evidence="15" type="ORF">WR25_07173</name>
</gene>
<sequence length="737" mass="81727">MGSKPADMLRAATFLIVASFALSDDFLKCLPVDQKCCDRNSNCGPWAALGECEANPTWMLINCKISCKSCQSVFSQPRISPRPSFGQFSQGGSQSVQPTIVMRPVRPSSRNTKNNYQIDSYRSGTSSVPSRTSSSNIQMSTPREERDRDVVQGQGQFQTQQPQPQPQTQLELQGCASVIAVEAETRHIFSASQVRARMGQLGCAEEQIPGDCTINRCYNARFRTMDGTCNNERTPLLGAAFTAFARILPSAYDDGVNTLVDSTRQQRPNPRAVSMFLLSSRRTIPSPYSSLLMQWGQFISHDVTSLASSVDCNCRSAGPRCASIPVPPEDKRALPCIPITRSFQMCGTGVQGRPREQVNENTAFIDASQVYGSEAVTARTLRSGAMLKTIVINGRVFPPNNGRNEMTAGDNRATLFVGLAALHTSFLRLHNNIAARMQNMNSVWSNDRIFHETRKIVGAIVQHITYTEFLPRLIGPFHGRFVLPYTGYKSNVEPRILNEFSSAAYRLHGMIQEDYPLLSAEFGQQGKVPFIEGVNSITTILSAIDSLYRGFVSQPARFPQRITHSVTEKLFGGQIDMASMNIQRGRDHGLRTYNDYRRFCRLAPLTSFNDWPEVTDAAVRNRVAELYKNINEIDLYVGGILEEPHAGSTLGPTFSCIIAEQFIRLRDGDRFYYENPSAFTPAQLDSIRNTTIAWVLCNTGDNMNSINPSAFDVDAGTGARSCSDIRGLDMTPWKSAF</sequence>
<dbReference type="GO" id="GO:0020037">
    <property type="term" value="F:heme binding"/>
    <property type="evidence" value="ECO:0007669"/>
    <property type="project" value="InterPro"/>
</dbReference>
<feature type="compositionally biased region" description="Low complexity" evidence="12">
    <location>
        <begin position="84"/>
        <end position="95"/>
    </location>
</feature>
<dbReference type="InterPro" id="IPR019791">
    <property type="entry name" value="Haem_peroxidase_animal"/>
</dbReference>
<feature type="chain" id="PRO_5012223407" description="peroxidase" evidence="13">
    <location>
        <begin position="24"/>
        <end position="737"/>
    </location>
</feature>
<feature type="compositionally biased region" description="Low complexity" evidence="12">
    <location>
        <begin position="122"/>
        <end position="135"/>
    </location>
</feature>
<keyword evidence="8 10" id="KW-0408">Iron</keyword>
<evidence type="ECO:0000256" key="11">
    <source>
        <dbReference type="PROSITE-ProRule" id="PRU01005"/>
    </source>
</evidence>
<dbReference type="SUPFAM" id="SSF48113">
    <property type="entry name" value="Heme-dependent peroxidases"/>
    <property type="match status" value="1"/>
</dbReference>
<dbReference type="InterPro" id="IPR003582">
    <property type="entry name" value="ShKT_dom"/>
</dbReference>
<feature type="domain" description="ShKT" evidence="14">
    <location>
        <begin position="36"/>
        <end position="70"/>
    </location>
</feature>
<dbReference type="STRING" id="2018661.A0A2A2KUM3"/>
<evidence type="ECO:0000256" key="13">
    <source>
        <dbReference type="SAM" id="SignalP"/>
    </source>
</evidence>
<dbReference type="GO" id="GO:0140825">
    <property type="term" value="F:lactoperoxidase activity"/>
    <property type="evidence" value="ECO:0007669"/>
    <property type="project" value="UniProtKB-EC"/>
</dbReference>
<comment type="caution">
    <text evidence="11">Lacks conserved residue(s) required for the propagation of feature annotation.</text>
</comment>
<feature type="disulfide bond" evidence="11">
    <location>
        <begin position="36"/>
        <end position="70"/>
    </location>
</feature>
<dbReference type="Gene3D" id="1.10.640.10">
    <property type="entry name" value="Haem peroxidase domain superfamily, animal type"/>
    <property type="match status" value="1"/>
</dbReference>
<evidence type="ECO:0000256" key="4">
    <source>
        <dbReference type="ARBA" id="ARBA00022617"/>
    </source>
</evidence>
<feature type="signal peptide" evidence="13">
    <location>
        <begin position="1"/>
        <end position="23"/>
    </location>
</feature>
<dbReference type="PANTHER" id="PTHR11475:SF22">
    <property type="entry name" value="PEROXIDASE SKPO-1"/>
    <property type="match status" value="1"/>
</dbReference>
<evidence type="ECO:0000256" key="2">
    <source>
        <dbReference type="ARBA" id="ARBA00012313"/>
    </source>
</evidence>
<feature type="binding site" description="axial binding residue" evidence="10">
    <location>
        <position position="508"/>
    </location>
    <ligand>
        <name>heme b</name>
        <dbReference type="ChEBI" id="CHEBI:60344"/>
    </ligand>
    <ligandPart>
        <name>Fe</name>
        <dbReference type="ChEBI" id="CHEBI:18248"/>
    </ligandPart>
</feature>
<evidence type="ECO:0000256" key="10">
    <source>
        <dbReference type="PIRSR" id="PIRSR619791-2"/>
    </source>
</evidence>
<feature type="compositionally biased region" description="Polar residues" evidence="12">
    <location>
        <begin position="108"/>
        <end position="120"/>
    </location>
</feature>